<dbReference type="PANTHER" id="PTHR36838">
    <property type="entry name" value="AUXIN EFFLUX CARRIER FAMILY PROTEIN"/>
    <property type="match status" value="1"/>
</dbReference>
<dbReference type="Proteomes" id="UP000198891">
    <property type="component" value="Unassembled WGS sequence"/>
</dbReference>
<evidence type="ECO:0000256" key="3">
    <source>
        <dbReference type="ARBA" id="ARBA00022448"/>
    </source>
</evidence>
<sequence>MEIAEGLLPVFFALAVGYAAGKSRLISNTHVDGFNTLVMSIALPIALFTILAGSKRADVIEHGAVAGVVLLVMVVTYVGVFVLQRRIFKQATSAAAIQALTVAFPNTAAVGLPLADSVLGSTGQLAVAVSLAVGTITVSPATIAIIGRASGGAHRPSILRAILRALRSPVVIAPIAGIAWSLFGLPFPGLASSTLSEIGMLTAGLALFLTGLVLSSQKLKLTPNVAVSTIIGGVIRPLLAIAVVKLVGMPSTMAAETVLLLAVPSGFFGVLLALRSRIDPGLAGATLFYSTLLSIVTLSIVILLLPAL</sequence>
<feature type="transmembrane region" description="Helical" evidence="8">
    <location>
        <begin position="33"/>
        <end position="52"/>
    </location>
</feature>
<feature type="transmembrane region" description="Helical" evidence="8">
    <location>
        <begin position="95"/>
        <end position="115"/>
    </location>
</feature>
<comment type="subcellular location">
    <subcellularLocation>
        <location evidence="1">Cell membrane</location>
        <topology evidence="1">Multi-pass membrane protein</topology>
    </subcellularLocation>
</comment>
<gene>
    <name evidence="9" type="ORF">SAMN05216554_1155</name>
</gene>
<feature type="transmembrane region" description="Helical" evidence="8">
    <location>
        <begin position="127"/>
        <end position="149"/>
    </location>
</feature>
<proteinExistence type="inferred from homology"/>
<feature type="transmembrane region" description="Helical" evidence="8">
    <location>
        <begin position="161"/>
        <end position="183"/>
    </location>
</feature>
<evidence type="ECO:0000313" key="9">
    <source>
        <dbReference type="EMBL" id="SDY68499.1"/>
    </source>
</evidence>
<dbReference type="OrthoDB" id="9794315at2"/>
<dbReference type="GO" id="GO:0005886">
    <property type="term" value="C:plasma membrane"/>
    <property type="evidence" value="ECO:0007669"/>
    <property type="project" value="UniProtKB-SubCell"/>
</dbReference>
<keyword evidence="3" id="KW-0813">Transport</keyword>
<dbReference type="PANTHER" id="PTHR36838:SF1">
    <property type="entry name" value="SLR1864 PROTEIN"/>
    <property type="match status" value="1"/>
</dbReference>
<evidence type="ECO:0000256" key="6">
    <source>
        <dbReference type="ARBA" id="ARBA00022989"/>
    </source>
</evidence>
<dbReference type="STRING" id="381665.SAMN05216554_1155"/>
<accession>A0A1H3LWS9</accession>
<evidence type="ECO:0000256" key="2">
    <source>
        <dbReference type="ARBA" id="ARBA00010145"/>
    </source>
</evidence>
<feature type="transmembrane region" description="Helical" evidence="8">
    <location>
        <begin position="195"/>
        <end position="214"/>
    </location>
</feature>
<name>A0A1H3LWS9_9MICO</name>
<comment type="similarity">
    <text evidence="2">Belongs to the auxin efflux carrier (TC 2.A.69) family.</text>
</comment>
<evidence type="ECO:0000256" key="8">
    <source>
        <dbReference type="SAM" id="Phobius"/>
    </source>
</evidence>
<evidence type="ECO:0000256" key="1">
    <source>
        <dbReference type="ARBA" id="ARBA00004651"/>
    </source>
</evidence>
<keyword evidence="5 8" id="KW-0812">Transmembrane</keyword>
<keyword evidence="7 8" id="KW-0472">Membrane</keyword>
<organism evidence="9 10">
    <name type="scientific">Herbiconiux ginsengi</name>
    <dbReference type="NCBI Taxonomy" id="381665"/>
    <lineage>
        <taxon>Bacteria</taxon>
        <taxon>Bacillati</taxon>
        <taxon>Actinomycetota</taxon>
        <taxon>Actinomycetes</taxon>
        <taxon>Micrococcales</taxon>
        <taxon>Microbacteriaceae</taxon>
        <taxon>Herbiconiux</taxon>
    </lineage>
</organism>
<keyword evidence="10" id="KW-1185">Reference proteome</keyword>
<keyword evidence="6 8" id="KW-1133">Transmembrane helix</keyword>
<keyword evidence="4" id="KW-1003">Cell membrane</keyword>
<dbReference type="AlphaFoldDB" id="A0A1H3LWS9"/>
<feature type="transmembrane region" description="Helical" evidence="8">
    <location>
        <begin position="6"/>
        <end position="21"/>
    </location>
</feature>
<dbReference type="InterPro" id="IPR038770">
    <property type="entry name" value="Na+/solute_symporter_sf"/>
</dbReference>
<dbReference type="Gene3D" id="1.20.1530.20">
    <property type="match status" value="1"/>
</dbReference>
<reference evidence="9 10" key="1">
    <citation type="submission" date="2016-10" db="EMBL/GenBank/DDBJ databases">
        <authorList>
            <person name="de Groot N.N."/>
        </authorList>
    </citation>
    <scope>NUCLEOTIDE SEQUENCE [LARGE SCALE GENOMIC DNA]</scope>
    <source>
        <strain evidence="9 10">CGMCC 4.3491</strain>
    </source>
</reference>
<feature type="transmembrane region" description="Helical" evidence="8">
    <location>
        <begin position="64"/>
        <end position="83"/>
    </location>
</feature>
<evidence type="ECO:0000313" key="10">
    <source>
        <dbReference type="Proteomes" id="UP000198891"/>
    </source>
</evidence>
<feature type="transmembrane region" description="Helical" evidence="8">
    <location>
        <begin position="253"/>
        <end position="274"/>
    </location>
</feature>
<dbReference type="RefSeq" id="WP_092549986.1">
    <property type="nucleotide sequence ID" value="NZ_FNPZ01000001.1"/>
</dbReference>
<feature type="transmembrane region" description="Helical" evidence="8">
    <location>
        <begin position="286"/>
        <end position="305"/>
    </location>
</feature>
<dbReference type="GO" id="GO:0055085">
    <property type="term" value="P:transmembrane transport"/>
    <property type="evidence" value="ECO:0007669"/>
    <property type="project" value="InterPro"/>
</dbReference>
<protein>
    <submittedName>
        <fullName evidence="9">Malonate transporter</fullName>
    </submittedName>
</protein>
<evidence type="ECO:0000256" key="5">
    <source>
        <dbReference type="ARBA" id="ARBA00022692"/>
    </source>
</evidence>
<dbReference type="InterPro" id="IPR004776">
    <property type="entry name" value="Mem_transp_PIN-like"/>
</dbReference>
<dbReference type="Pfam" id="PF03547">
    <property type="entry name" value="Mem_trans"/>
    <property type="match status" value="1"/>
</dbReference>
<evidence type="ECO:0000256" key="4">
    <source>
        <dbReference type="ARBA" id="ARBA00022475"/>
    </source>
</evidence>
<feature type="transmembrane region" description="Helical" evidence="8">
    <location>
        <begin position="226"/>
        <end position="247"/>
    </location>
</feature>
<evidence type="ECO:0000256" key="7">
    <source>
        <dbReference type="ARBA" id="ARBA00023136"/>
    </source>
</evidence>
<dbReference type="EMBL" id="FNPZ01000001">
    <property type="protein sequence ID" value="SDY68499.1"/>
    <property type="molecule type" value="Genomic_DNA"/>
</dbReference>